<reference evidence="2 3" key="1">
    <citation type="submission" date="2009-07" db="EMBL/GenBank/DDBJ databases">
        <authorList>
            <person name="Madupu R."/>
            <person name="Sebastian Y."/>
            <person name="Durkin A.S."/>
            <person name="Torralba M."/>
            <person name="Methe B."/>
            <person name="Sutton G.G."/>
            <person name="Strausberg R.L."/>
            <person name="Nelson K.E."/>
        </authorList>
    </citation>
    <scope>NUCLEOTIDE SEQUENCE [LARGE SCALE GENOMIC DNA]</scope>
    <source>
        <strain evidence="2 3">ATCC 35580</strain>
    </source>
</reference>
<dbReference type="NCBIfam" id="TIGR01784">
    <property type="entry name" value="T_den_put_tspse"/>
    <property type="match status" value="1"/>
</dbReference>
<dbReference type="STRING" id="596324.TREVI0001_0720"/>
<feature type="domain" description="Transposase (putative) YhgA-like" evidence="1">
    <location>
        <begin position="69"/>
        <end position="154"/>
    </location>
</feature>
<name>C8PMU3_9SPIR</name>
<accession>C8PMU3</accession>
<organism evidence="2 3">
    <name type="scientific">Treponema vincentii ATCC 35580</name>
    <dbReference type="NCBI Taxonomy" id="596324"/>
    <lineage>
        <taxon>Bacteria</taxon>
        <taxon>Pseudomonadati</taxon>
        <taxon>Spirochaetota</taxon>
        <taxon>Spirochaetia</taxon>
        <taxon>Spirochaetales</taxon>
        <taxon>Treponemataceae</taxon>
        <taxon>Treponema</taxon>
    </lineage>
</organism>
<dbReference type="InterPro" id="IPR010106">
    <property type="entry name" value="RpnA"/>
</dbReference>
<dbReference type="Pfam" id="PF04754">
    <property type="entry name" value="Transposase_31"/>
    <property type="match status" value="1"/>
</dbReference>
<dbReference type="eggNOG" id="COG5464">
    <property type="taxonomic scope" value="Bacteria"/>
</dbReference>
<dbReference type="InterPro" id="IPR006842">
    <property type="entry name" value="Transposase_31"/>
</dbReference>
<evidence type="ECO:0000259" key="1">
    <source>
        <dbReference type="Pfam" id="PF04754"/>
    </source>
</evidence>
<comment type="caution">
    <text evidence="2">The sequence shown here is derived from an EMBL/GenBank/DDBJ whole genome shotgun (WGS) entry which is preliminary data.</text>
</comment>
<dbReference type="EMBL" id="ACYH01000011">
    <property type="protein sequence ID" value="EEV21510.1"/>
    <property type="molecule type" value="Genomic_DNA"/>
</dbReference>
<dbReference type="Proteomes" id="UP000004509">
    <property type="component" value="Unassembled WGS sequence"/>
</dbReference>
<protein>
    <recommendedName>
        <fullName evidence="1">Transposase (putative) YhgA-like domain-containing protein</fullName>
    </recommendedName>
</protein>
<evidence type="ECO:0000313" key="3">
    <source>
        <dbReference type="Proteomes" id="UP000004509"/>
    </source>
</evidence>
<evidence type="ECO:0000313" key="2">
    <source>
        <dbReference type="EMBL" id="EEV21510.1"/>
    </source>
</evidence>
<dbReference type="AlphaFoldDB" id="C8PMU3"/>
<gene>
    <name evidence="2" type="ORF">TREVI0001_0720</name>
</gene>
<sequence>MTMKKHNRRYKDSVFVDFFSEDKTAKANFLSLYNALHGTSYQSTTILKNIRLKQVLYMSFANDVSYLVDGKIIVLAEHQSTINPNMPIRCLEYIARLYEQFYKSKEKYSRKQLVIPTPEFYVFYNGKEAYSDNSVLKLSDAFTQKQDEYVLELSVKVININYDKGSPILKSSEPLEQYSRFVDTVRRYVAIDREHGFEKAIKECIQHDILREYLQRKSKEVLNMLIGEYDYDTDIAVQREESFELGLAEGEARGRSEGSHQKALQDARNFKHLGVSVQIIAQATGLTREEIEKL</sequence>
<proteinExistence type="predicted"/>